<dbReference type="EMBL" id="CANI01000023">
    <property type="protein sequence ID" value="CCM76406.1"/>
    <property type="molecule type" value="Genomic_DNA"/>
</dbReference>
<reference evidence="1 2" key="1">
    <citation type="journal article" date="2013" name="Genome Announc.">
        <title>Draft Genome Sequence of Rhizobium mesoamericanum STM3625, a Nitrogen-Fixing Symbiont of Mimosa pudica Isolated in French Guiana (South America).</title>
        <authorList>
            <person name="Moulin L."/>
            <person name="Mornico D."/>
            <person name="Melkonian R."/>
            <person name="Klonowska A."/>
        </authorList>
    </citation>
    <scope>NUCLEOTIDE SEQUENCE [LARGE SCALE GENOMIC DNA]</scope>
    <source>
        <strain evidence="1 2">STM3625</strain>
    </source>
</reference>
<accession>K0PIR0</accession>
<sequence length="65" mass="7353">MARLSWPGESESRGLQPEIQLYELFYALPHNPPAMITSLEIKGILIGLDEICYRFANGDCIPTSW</sequence>
<dbReference type="AlphaFoldDB" id="K0PIR0"/>
<evidence type="ECO:0000313" key="2">
    <source>
        <dbReference type="Proteomes" id="UP000009319"/>
    </source>
</evidence>
<gene>
    <name evidence="1" type="ORF">BN77_0201</name>
</gene>
<evidence type="ECO:0000313" key="1">
    <source>
        <dbReference type="EMBL" id="CCM76406.1"/>
    </source>
</evidence>
<name>K0PIR0_9HYPH</name>
<dbReference type="STRING" id="1211777.BN77_0201"/>
<protein>
    <submittedName>
        <fullName evidence="1">Uncharacterized protein</fullName>
    </submittedName>
</protein>
<keyword evidence="2" id="KW-1185">Reference proteome</keyword>
<proteinExistence type="predicted"/>
<comment type="caution">
    <text evidence="1">The sequence shown here is derived from an EMBL/GenBank/DDBJ whole genome shotgun (WGS) entry which is preliminary data.</text>
</comment>
<dbReference type="Proteomes" id="UP000009319">
    <property type="component" value="Unassembled WGS sequence"/>
</dbReference>
<dbReference type="HOGENOM" id="CLU_2846840_0_0_5"/>
<organism evidence="1 2">
    <name type="scientific">Rhizobium mesoamericanum STM3625</name>
    <dbReference type="NCBI Taxonomy" id="1211777"/>
    <lineage>
        <taxon>Bacteria</taxon>
        <taxon>Pseudomonadati</taxon>
        <taxon>Pseudomonadota</taxon>
        <taxon>Alphaproteobacteria</taxon>
        <taxon>Hyphomicrobiales</taxon>
        <taxon>Rhizobiaceae</taxon>
        <taxon>Rhizobium/Agrobacterium group</taxon>
        <taxon>Rhizobium</taxon>
    </lineage>
</organism>